<evidence type="ECO:0000313" key="1">
    <source>
        <dbReference type="EMBL" id="KLK92284.1"/>
    </source>
</evidence>
<evidence type="ECO:0008006" key="3">
    <source>
        <dbReference type="Google" id="ProtNLM"/>
    </source>
</evidence>
<gene>
    <name evidence="1" type="ORF">AA309_14915</name>
</gene>
<protein>
    <recommendedName>
        <fullName evidence="3">DUF1127 domain-containing protein</fullName>
    </recommendedName>
</protein>
<dbReference type="EMBL" id="LCYG01000037">
    <property type="protein sequence ID" value="KLK92284.1"/>
    <property type="molecule type" value="Genomic_DNA"/>
</dbReference>
<comment type="caution">
    <text evidence="1">The sequence shown here is derived from an EMBL/GenBank/DDBJ whole genome shotgun (WGS) entry which is preliminary data.</text>
</comment>
<sequence>MDIVMRYEDARRLRGVESVWLHVKLWLRSTHLKDQPPVADLNHLSDYERRDIGLPEPVRYMDWRTLKDEARL</sequence>
<dbReference type="PATRIC" id="fig|1225564.3.peg.3871"/>
<reference evidence="1 2" key="1">
    <citation type="submission" date="2015-05" db="EMBL/GenBank/DDBJ databases">
        <title>Draft genome sequence of Microvirga vignae strain BR3299, a novel nitrogen fixing bacteria isolated from Brazil semi-aired region.</title>
        <authorList>
            <person name="Zilli J.E."/>
            <person name="Passos S.R."/>
            <person name="Leite J."/>
            <person name="Baldani J.I."/>
            <person name="Xavier G.R."/>
            <person name="Rumjaneck N.G."/>
            <person name="Simoes-Araujo J.L."/>
        </authorList>
    </citation>
    <scope>NUCLEOTIDE SEQUENCE [LARGE SCALE GENOMIC DNA]</scope>
    <source>
        <strain evidence="1 2">BR3299</strain>
    </source>
</reference>
<keyword evidence="2" id="KW-1185">Reference proteome</keyword>
<dbReference type="Proteomes" id="UP000035489">
    <property type="component" value="Unassembled WGS sequence"/>
</dbReference>
<dbReference type="AlphaFoldDB" id="A0A0H1RB27"/>
<organism evidence="1 2">
    <name type="scientific">Microvirga vignae</name>
    <dbReference type="NCBI Taxonomy" id="1225564"/>
    <lineage>
        <taxon>Bacteria</taxon>
        <taxon>Pseudomonadati</taxon>
        <taxon>Pseudomonadota</taxon>
        <taxon>Alphaproteobacteria</taxon>
        <taxon>Hyphomicrobiales</taxon>
        <taxon>Methylobacteriaceae</taxon>
        <taxon>Microvirga</taxon>
    </lineage>
</organism>
<accession>A0A0H1RB27</accession>
<name>A0A0H1RB27_9HYPH</name>
<proteinExistence type="predicted"/>
<evidence type="ECO:0000313" key="2">
    <source>
        <dbReference type="Proteomes" id="UP000035489"/>
    </source>
</evidence>